<feature type="region of interest" description="Disordered" evidence="1">
    <location>
        <begin position="853"/>
        <end position="900"/>
    </location>
</feature>
<evidence type="ECO:0000256" key="1">
    <source>
        <dbReference type="SAM" id="MobiDB-lite"/>
    </source>
</evidence>
<accession>A0A398CV84</accession>
<organism evidence="3 5">
    <name type="scientific">Candidatus Cryosericum odellii</name>
    <dbReference type="NCBI Taxonomy" id="2290917"/>
    <lineage>
        <taxon>Bacteria</taxon>
        <taxon>Pseudomonadati</taxon>
        <taxon>Caldisericota/Cryosericota group</taxon>
        <taxon>Candidatus Cryosericota</taxon>
        <taxon>Candidatus Cryosericia</taxon>
        <taxon>Candidatus Cryosericales</taxon>
        <taxon>Candidatus Cryosericaceae</taxon>
        <taxon>Candidatus Cryosericum</taxon>
    </lineage>
</organism>
<gene>
    <name evidence="3" type="ORF">SMC5_09025</name>
    <name evidence="2" type="ORF">SMC6_08590</name>
</gene>
<dbReference type="Proteomes" id="UP000266260">
    <property type="component" value="Unassembled WGS sequence"/>
</dbReference>
<sequence length="900" mass="100103">MPQLDIDLVKALNTGKCWAVVGSGPSCELGVPSWSALALGALEECQSELPQTALAAARKEAVLNQYPNVFETLSNNLGRARLLHVLEGLCKPQAPRSQGQLYHKLARWPFSNYITTNYDDLLEDSLRSARTDFLVRRNSRDDLSAMRADTQRTIFKIHGDWSTPHDVVLTGADYRELEHGKPKDFIADKLFAVLSMFDVVIVGYSATDPDFLEQLQRAKKVASPKRPVFMFASGVDTTVAQSLLLEYNVRIIGYANPDGHHVQLLRLLEQYDPFVCKRGSRYLVEAPPEDGSSETAASLYLFTSLRLLADGNPVSNACGALILLALAASEAGTIGLVALPNALLEKAGVRLPVDPESLFGTATDLVSRGLAVFSGPGQSLLTLTPEGRRTVAVATAQRQENKDRFLSAARNTVLRAHPETTPDAAREISETAARVLSGVFRRRGLEIARTVLEDFPVDLAEAPDILALLNTFSSSLPAEQQGSFFELMVNVLTNPSPEMKPYMASLTQGYFAYHVLGLDPKCSTERLAHARDKCWVMDASILIKALARECRDNAYALDLVQRMLSLGLRCTTTEALIDEVSEHAQWGITLGQELGDVPERILAWVSSSEGSSNLFVDGYIHWATDGRGNPRFADYMRECLGDYEHLTVTSCVKRQLTGLGMQITHIAKELQNVPVDSAELTHLADEIQTYRKARGTYKNEHQCQAEAEVLWLAMHRPTVFLSQSYVLNHVLRSESAVSWTPEAVYRFTTLFGDTPSNPEAVYESMLDSPFGNGLDVVDHETMRKYADPLIAQTRMAVQQELDNYERALAGKATARVTMDDFDKVPDEQKPLYSVRLISFLQRQIAQETARLEQAAHASQMNTKEGRDYVRLKSEERRRQEKKNRQLRKKASQPRHKGAHH</sequence>
<evidence type="ECO:0000313" key="4">
    <source>
        <dbReference type="Proteomes" id="UP000266260"/>
    </source>
</evidence>
<dbReference type="Proteomes" id="UP000266489">
    <property type="component" value="Unassembled WGS sequence"/>
</dbReference>
<feature type="compositionally biased region" description="Basic and acidic residues" evidence="1">
    <location>
        <begin position="863"/>
        <end position="878"/>
    </location>
</feature>
<feature type="compositionally biased region" description="Basic residues" evidence="1">
    <location>
        <begin position="879"/>
        <end position="900"/>
    </location>
</feature>
<comment type="caution">
    <text evidence="3">The sequence shown here is derived from an EMBL/GenBank/DDBJ whole genome shotgun (WGS) entry which is preliminary data.</text>
</comment>
<dbReference type="EMBL" id="QXIU01000219">
    <property type="protein sequence ID" value="RIE07771.1"/>
    <property type="molecule type" value="Genomic_DNA"/>
</dbReference>
<dbReference type="AlphaFoldDB" id="A0A398D8Y3"/>
<dbReference type="OrthoDB" id="5521101at2"/>
<dbReference type="RefSeq" id="WP_119120445.1">
    <property type="nucleotide sequence ID" value="NZ_QXIT01000152.1"/>
</dbReference>
<name>A0A398D8Y3_9BACT</name>
<protein>
    <submittedName>
        <fullName evidence="3">SIR2 family protein</fullName>
    </submittedName>
</protein>
<proteinExistence type="predicted"/>
<dbReference type="EMBL" id="QXIT01000152">
    <property type="protein sequence ID" value="RIE06592.1"/>
    <property type="molecule type" value="Genomic_DNA"/>
</dbReference>
<dbReference type="Pfam" id="PF13289">
    <property type="entry name" value="SIR2_2"/>
    <property type="match status" value="1"/>
</dbReference>
<keyword evidence="4" id="KW-1185">Reference proteome</keyword>
<evidence type="ECO:0000313" key="2">
    <source>
        <dbReference type="EMBL" id="RIE06592.1"/>
    </source>
</evidence>
<accession>A0A398D8Y3</accession>
<evidence type="ECO:0000313" key="3">
    <source>
        <dbReference type="EMBL" id="RIE07771.1"/>
    </source>
</evidence>
<reference evidence="4 5" key="1">
    <citation type="submission" date="2018-09" db="EMBL/GenBank/DDBJ databases">
        <title>Discovery and Ecogenomic Context for Candidatus Cryosericales, a Global Caldiserica Order Active in Thawing Permafrost.</title>
        <authorList>
            <person name="Martinez M.A."/>
            <person name="Woodcroft B.J."/>
            <person name="Ignacio Espinoza J.C."/>
            <person name="Zayed A."/>
            <person name="Singleton C.M."/>
            <person name="Boyd J."/>
            <person name="Li Y.-F."/>
            <person name="Purvine S."/>
            <person name="Maughan H."/>
            <person name="Hodgkins S.B."/>
            <person name="Anderson D."/>
            <person name="Sederholm M."/>
            <person name="Temperton B."/>
            <person name="Saleska S.R."/>
            <person name="Tyson G.W."/>
            <person name="Rich V.I."/>
        </authorList>
    </citation>
    <scope>NUCLEOTIDE SEQUENCE [LARGE SCALE GENOMIC DNA]</scope>
    <source>
        <strain evidence="3 5">SMC5</strain>
        <strain evidence="2 4">SMC6</strain>
    </source>
</reference>
<evidence type="ECO:0000313" key="5">
    <source>
        <dbReference type="Proteomes" id="UP000266489"/>
    </source>
</evidence>